<sequence length="55" mass="6142">MNPKVGLQLVLASLLSTRILCTEAAEPQMNIYSWYDFIAPDATKNFHEETGIKAT</sequence>
<proteinExistence type="predicted"/>
<name>A0A5E7WGI0_PSEFL</name>
<accession>A0A5E7WGI0</accession>
<organism evidence="1 2">
    <name type="scientific">Pseudomonas fluorescens</name>
    <dbReference type="NCBI Taxonomy" id="294"/>
    <lineage>
        <taxon>Bacteria</taxon>
        <taxon>Pseudomonadati</taxon>
        <taxon>Pseudomonadota</taxon>
        <taxon>Gammaproteobacteria</taxon>
        <taxon>Pseudomonadales</taxon>
        <taxon>Pseudomonadaceae</taxon>
        <taxon>Pseudomonas</taxon>
    </lineage>
</organism>
<protein>
    <recommendedName>
        <fullName evidence="3">Spermidine/putrescine ABC transporter substrate-binding protein</fullName>
    </recommendedName>
</protein>
<dbReference type="AlphaFoldDB" id="A0A5E7WGI0"/>
<reference evidence="1 2" key="1">
    <citation type="submission" date="2019-09" db="EMBL/GenBank/DDBJ databases">
        <authorList>
            <person name="Chandra G."/>
            <person name="Truman W A."/>
        </authorList>
    </citation>
    <scope>NUCLEOTIDE SEQUENCE [LARGE SCALE GENOMIC DNA]</scope>
    <source>
        <strain evidence="1">PS943</strain>
    </source>
</reference>
<evidence type="ECO:0008006" key="3">
    <source>
        <dbReference type="Google" id="ProtNLM"/>
    </source>
</evidence>
<dbReference type="EMBL" id="CABVJH010000006">
    <property type="protein sequence ID" value="VVQ33926.1"/>
    <property type="molecule type" value="Genomic_DNA"/>
</dbReference>
<dbReference type="Proteomes" id="UP000325645">
    <property type="component" value="Unassembled WGS sequence"/>
</dbReference>
<evidence type="ECO:0000313" key="2">
    <source>
        <dbReference type="Proteomes" id="UP000325645"/>
    </source>
</evidence>
<gene>
    <name evidence="1" type="ORF">PS943_03551</name>
</gene>
<evidence type="ECO:0000313" key="1">
    <source>
        <dbReference type="EMBL" id="VVQ33926.1"/>
    </source>
</evidence>